<protein>
    <submittedName>
        <fullName evidence="1">Uncharacterized protein</fullName>
    </submittedName>
</protein>
<gene>
    <name evidence="1" type="ORF">CIK91_13115</name>
</gene>
<evidence type="ECO:0000313" key="1">
    <source>
        <dbReference type="EMBL" id="OYP53579.1"/>
    </source>
</evidence>
<dbReference type="Proteomes" id="UP000216189">
    <property type="component" value="Unassembled WGS sequence"/>
</dbReference>
<keyword evidence="2" id="KW-1185">Reference proteome</keyword>
<proteinExistence type="predicted"/>
<evidence type="ECO:0000313" key="2">
    <source>
        <dbReference type="Proteomes" id="UP000216189"/>
    </source>
</evidence>
<dbReference type="EMBL" id="NPJF01000064">
    <property type="protein sequence ID" value="OYP53579.1"/>
    <property type="molecule type" value="Genomic_DNA"/>
</dbReference>
<reference evidence="1 2" key="1">
    <citation type="submission" date="2017-08" db="EMBL/GenBank/DDBJ databases">
        <title>Comparative genomics of non-oral Prevotella species.</title>
        <authorList>
            <person name="Accetto T."/>
            <person name="Nograsek B."/>
            <person name="Avgustin G."/>
        </authorList>
    </citation>
    <scope>NUCLEOTIDE SEQUENCE [LARGE SCALE GENOMIC DNA]</scope>
    <source>
        <strain evidence="1 2">TC1-1</strain>
    </source>
</reference>
<sequence length="97" mass="10811">MSWKIKYKCSQCGYTTDIYQGKGFMGQEIISISCQDCKSIQPLIKGGAIGQVAPSYNSLIDRLCLQCGSKNIKTWDGKTCPKCNSCMHPTGEKEFWT</sequence>
<accession>A0ABX4EER8</accession>
<organism evidence="1 2">
    <name type="scientific">Segatella bryantii</name>
    <name type="common">Prevotella bryantii</name>
    <dbReference type="NCBI Taxonomy" id="77095"/>
    <lineage>
        <taxon>Bacteria</taxon>
        <taxon>Pseudomonadati</taxon>
        <taxon>Bacteroidota</taxon>
        <taxon>Bacteroidia</taxon>
        <taxon>Bacteroidales</taxon>
        <taxon>Prevotellaceae</taxon>
        <taxon>Segatella</taxon>
    </lineage>
</organism>
<comment type="caution">
    <text evidence="1">The sequence shown here is derived from an EMBL/GenBank/DDBJ whole genome shotgun (WGS) entry which is preliminary data.</text>
</comment>
<name>A0ABX4EER8_SEGBR</name>